<evidence type="ECO:0000256" key="1">
    <source>
        <dbReference type="ARBA" id="ARBA00023015"/>
    </source>
</evidence>
<dbReference type="GO" id="GO:0043200">
    <property type="term" value="P:response to amino acid"/>
    <property type="evidence" value="ECO:0007669"/>
    <property type="project" value="TreeGrafter"/>
</dbReference>
<evidence type="ECO:0000256" key="3">
    <source>
        <dbReference type="ARBA" id="ARBA00023163"/>
    </source>
</evidence>
<dbReference type="InterPro" id="IPR019887">
    <property type="entry name" value="Tscrpt_reg_AsnC/Lrp_C"/>
</dbReference>
<evidence type="ECO:0000313" key="5">
    <source>
        <dbReference type="EMBL" id="SOE18479.1"/>
    </source>
</evidence>
<feature type="domain" description="HTH asnC-type" evidence="4">
    <location>
        <begin position="57"/>
        <end position="123"/>
    </location>
</feature>
<evidence type="ECO:0000259" key="4">
    <source>
        <dbReference type="PROSITE" id="PS50956"/>
    </source>
</evidence>
<reference evidence="6" key="1">
    <citation type="submission" date="2017-08" db="EMBL/GenBank/DDBJ databases">
        <authorList>
            <person name="Varghese N."/>
            <person name="Submissions S."/>
        </authorList>
    </citation>
    <scope>NUCLEOTIDE SEQUENCE [LARGE SCALE GENOMIC DNA]</scope>
    <source>
        <strain evidence="6">KCTC 23107</strain>
    </source>
</reference>
<dbReference type="InterPro" id="IPR011008">
    <property type="entry name" value="Dimeric_a/b-barrel"/>
</dbReference>
<dbReference type="SMART" id="SM00344">
    <property type="entry name" value="HTH_ASNC"/>
    <property type="match status" value="1"/>
</dbReference>
<keyword evidence="1" id="KW-0805">Transcription regulation</keyword>
<dbReference type="EMBL" id="OCPC01000005">
    <property type="protein sequence ID" value="SOE18479.1"/>
    <property type="molecule type" value="Genomic_DNA"/>
</dbReference>
<dbReference type="Gene3D" id="1.10.10.10">
    <property type="entry name" value="Winged helix-like DNA-binding domain superfamily/Winged helix DNA-binding domain"/>
    <property type="match status" value="1"/>
</dbReference>
<dbReference type="AlphaFoldDB" id="A0A286IGK1"/>
<evidence type="ECO:0000313" key="6">
    <source>
        <dbReference type="Proteomes" id="UP000219465"/>
    </source>
</evidence>
<dbReference type="InterPro" id="IPR000485">
    <property type="entry name" value="AsnC-type_HTH_dom"/>
</dbReference>
<keyword evidence="2" id="KW-0238">DNA-binding</keyword>
<dbReference type="PRINTS" id="PR00033">
    <property type="entry name" value="HTHASNC"/>
</dbReference>
<keyword evidence="6" id="KW-1185">Reference proteome</keyword>
<dbReference type="Proteomes" id="UP000219465">
    <property type="component" value="Unassembled WGS sequence"/>
</dbReference>
<organism evidence="5 6">
    <name type="scientific">Hoeflea halophila</name>
    <dbReference type="NCBI Taxonomy" id="714899"/>
    <lineage>
        <taxon>Bacteria</taxon>
        <taxon>Pseudomonadati</taxon>
        <taxon>Pseudomonadota</taxon>
        <taxon>Alphaproteobacteria</taxon>
        <taxon>Hyphomicrobiales</taxon>
        <taxon>Rhizobiaceae</taxon>
        <taxon>Hoeflea</taxon>
    </lineage>
</organism>
<dbReference type="PANTHER" id="PTHR30154">
    <property type="entry name" value="LEUCINE-RESPONSIVE REGULATORY PROTEIN"/>
    <property type="match status" value="1"/>
</dbReference>
<dbReference type="PROSITE" id="PS50956">
    <property type="entry name" value="HTH_ASNC_2"/>
    <property type="match status" value="1"/>
</dbReference>
<protein>
    <submittedName>
        <fullName evidence="5">AsnC family transcriptional regulator</fullName>
    </submittedName>
</protein>
<dbReference type="InterPro" id="IPR019888">
    <property type="entry name" value="Tscrpt_reg_AsnC-like"/>
</dbReference>
<keyword evidence="3" id="KW-0804">Transcription</keyword>
<accession>A0A286IGK1</accession>
<dbReference type="InterPro" id="IPR036388">
    <property type="entry name" value="WH-like_DNA-bd_sf"/>
</dbReference>
<dbReference type="Pfam" id="PF13404">
    <property type="entry name" value="HTH_AsnC-type"/>
    <property type="match status" value="1"/>
</dbReference>
<proteinExistence type="predicted"/>
<dbReference type="Gene3D" id="3.30.70.920">
    <property type="match status" value="1"/>
</dbReference>
<dbReference type="InterPro" id="IPR036390">
    <property type="entry name" value="WH_DNA-bd_sf"/>
</dbReference>
<name>A0A286IGK1_9HYPH</name>
<dbReference type="SUPFAM" id="SSF54909">
    <property type="entry name" value="Dimeric alpha+beta barrel"/>
    <property type="match status" value="1"/>
</dbReference>
<sequence>MAGGFINLEGCGIQKPLSDCWPAASLAWTLLISRSNWWNVSKSINLSNGRVRVMSKLDEIDTRLIAALRRDGRASISDLAAKLKLARATVRNRIERLVSSGEIAGFSVQTRADVTTAPVRGLTLVCIEGRGTDRITAQLQGLPAVQAIHSTNGRWDLIIDLATDTLQQLDDTLVRIRNIDGITASETNLILSTRRPSTRR</sequence>
<gene>
    <name evidence="5" type="ORF">SAMN05877838_3406</name>
</gene>
<evidence type="ECO:0000256" key="2">
    <source>
        <dbReference type="ARBA" id="ARBA00023125"/>
    </source>
</evidence>
<dbReference type="SUPFAM" id="SSF46785">
    <property type="entry name" value="Winged helix' DNA-binding domain"/>
    <property type="match status" value="1"/>
</dbReference>
<dbReference type="GO" id="GO:0043565">
    <property type="term" value="F:sequence-specific DNA binding"/>
    <property type="evidence" value="ECO:0007669"/>
    <property type="project" value="InterPro"/>
</dbReference>
<dbReference type="Pfam" id="PF01037">
    <property type="entry name" value="AsnC_trans_reg"/>
    <property type="match status" value="1"/>
</dbReference>
<dbReference type="GO" id="GO:0005829">
    <property type="term" value="C:cytosol"/>
    <property type="evidence" value="ECO:0007669"/>
    <property type="project" value="TreeGrafter"/>
</dbReference>
<dbReference type="PANTHER" id="PTHR30154:SF34">
    <property type="entry name" value="TRANSCRIPTIONAL REGULATOR AZLB"/>
    <property type="match status" value="1"/>
</dbReference>